<feature type="transmembrane region" description="Helical" evidence="1">
    <location>
        <begin position="20"/>
        <end position="39"/>
    </location>
</feature>
<accession>A0A0F9HEH9</accession>
<feature type="transmembrane region" description="Helical" evidence="1">
    <location>
        <begin position="59"/>
        <end position="77"/>
    </location>
</feature>
<gene>
    <name evidence="2" type="ORF">LCGC14_1793340</name>
</gene>
<keyword evidence="1" id="KW-0472">Membrane</keyword>
<dbReference type="EMBL" id="LAZR01017169">
    <property type="protein sequence ID" value="KKM01547.1"/>
    <property type="molecule type" value="Genomic_DNA"/>
</dbReference>
<dbReference type="AlphaFoldDB" id="A0A0F9HEH9"/>
<sequence length="129" mass="14534">MFLLSRTPDELAAPSNELWELISLVVSVPYIVVPLLFVLLVKKWTAKDLGFSMPNGRSVTIFAIAVFAFLGIIPIFLPDMKPIPVSDLLFSLYVTAFVEEFFFRAIIQGKIERAVGQNKAWFTVESYSD</sequence>
<name>A0A0F9HEH9_9ZZZZ</name>
<proteinExistence type="predicted"/>
<evidence type="ECO:0000313" key="2">
    <source>
        <dbReference type="EMBL" id="KKM01547.1"/>
    </source>
</evidence>
<reference evidence="2" key="1">
    <citation type="journal article" date="2015" name="Nature">
        <title>Complex archaea that bridge the gap between prokaryotes and eukaryotes.</title>
        <authorList>
            <person name="Spang A."/>
            <person name="Saw J.H."/>
            <person name="Jorgensen S.L."/>
            <person name="Zaremba-Niedzwiedzka K."/>
            <person name="Martijn J."/>
            <person name="Lind A.E."/>
            <person name="van Eijk R."/>
            <person name="Schleper C."/>
            <person name="Guy L."/>
            <person name="Ettema T.J."/>
        </authorList>
    </citation>
    <scope>NUCLEOTIDE SEQUENCE</scope>
</reference>
<protein>
    <submittedName>
        <fullName evidence="2">Uncharacterized protein</fullName>
    </submittedName>
</protein>
<comment type="caution">
    <text evidence="2">The sequence shown here is derived from an EMBL/GenBank/DDBJ whole genome shotgun (WGS) entry which is preliminary data.</text>
</comment>
<feature type="transmembrane region" description="Helical" evidence="1">
    <location>
        <begin position="89"/>
        <end position="107"/>
    </location>
</feature>
<evidence type="ECO:0000256" key="1">
    <source>
        <dbReference type="SAM" id="Phobius"/>
    </source>
</evidence>
<keyword evidence="1" id="KW-0812">Transmembrane</keyword>
<keyword evidence="1" id="KW-1133">Transmembrane helix</keyword>
<organism evidence="2">
    <name type="scientific">marine sediment metagenome</name>
    <dbReference type="NCBI Taxonomy" id="412755"/>
    <lineage>
        <taxon>unclassified sequences</taxon>
        <taxon>metagenomes</taxon>
        <taxon>ecological metagenomes</taxon>
    </lineage>
</organism>